<sequence>MPMSWTPENDRLLLLKIIETHAITVNAEAIVKAWPDKGEKPTARAIKERIVKLRSVAGVKGTPSKARIQVKTPTSSAKKRKVRDDGKSDGEDHFTDAETPSGRKSSQHGGGGRGRSTLGNGKGKGNGKKSGDADGNGADNNTIYIKTEVPDSSDFGHLSARANSLKATLNDPFDKYNAPNQGSPFGNASTGMLQQSYYGFNGRGSDMPSSRANGLDFNPNTYHNDINMGMPVQHSRTPVSGQHFFGGHQGMHIVPSNDFGTQPTSSSIAASDGSHSQRQRSARKASRQASEGMAAWRRQEKIDHYDTSGGKTSEEDSQGSEFQQSDTDYI</sequence>
<name>A0A6G1IJQ3_9PLEO</name>
<feature type="compositionally biased region" description="Basic residues" evidence="1">
    <location>
        <begin position="277"/>
        <end position="286"/>
    </location>
</feature>
<feature type="region of interest" description="Disordered" evidence="1">
    <location>
        <begin position="247"/>
        <end position="330"/>
    </location>
</feature>
<accession>A0A6G1IJQ3</accession>
<feature type="compositionally biased region" description="Basic and acidic residues" evidence="1">
    <location>
        <begin position="82"/>
        <end position="96"/>
    </location>
</feature>
<feature type="region of interest" description="Disordered" evidence="1">
    <location>
        <begin position="58"/>
        <end position="139"/>
    </location>
</feature>
<dbReference type="EMBL" id="MU005612">
    <property type="protein sequence ID" value="KAF2678466.1"/>
    <property type="molecule type" value="Genomic_DNA"/>
</dbReference>
<evidence type="ECO:0000313" key="2">
    <source>
        <dbReference type="EMBL" id="KAF2678466.1"/>
    </source>
</evidence>
<keyword evidence="3" id="KW-1185">Reference proteome</keyword>
<evidence type="ECO:0000256" key="1">
    <source>
        <dbReference type="SAM" id="MobiDB-lite"/>
    </source>
</evidence>
<feature type="compositionally biased region" description="Polar residues" evidence="1">
    <location>
        <begin position="319"/>
        <end position="330"/>
    </location>
</feature>
<feature type="compositionally biased region" description="Low complexity" evidence="1">
    <location>
        <begin position="265"/>
        <end position="276"/>
    </location>
</feature>
<dbReference type="OrthoDB" id="5420368at2759"/>
<proteinExistence type="predicted"/>
<organism evidence="2 3">
    <name type="scientific">Lentithecium fluviatile CBS 122367</name>
    <dbReference type="NCBI Taxonomy" id="1168545"/>
    <lineage>
        <taxon>Eukaryota</taxon>
        <taxon>Fungi</taxon>
        <taxon>Dikarya</taxon>
        <taxon>Ascomycota</taxon>
        <taxon>Pezizomycotina</taxon>
        <taxon>Dothideomycetes</taxon>
        <taxon>Pleosporomycetidae</taxon>
        <taxon>Pleosporales</taxon>
        <taxon>Massarineae</taxon>
        <taxon>Lentitheciaceae</taxon>
        <taxon>Lentithecium</taxon>
    </lineage>
</organism>
<gene>
    <name evidence="2" type="ORF">K458DRAFT_435902</name>
</gene>
<protein>
    <submittedName>
        <fullName evidence="2">Uncharacterized protein</fullName>
    </submittedName>
</protein>
<evidence type="ECO:0000313" key="3">
    <source>
        <dbReference type="Proteomes" id="UP000799291"/>
    </source>
</evidence>
<feature type="compositionally biased region" description="Basic and acidic residues" evidence="1">
    <location>
        <begin position="297"/>
        <end position="306"/>
    </location>
</feature>
<feature type="compositionally biased region" description="Gly residues" evidence="1">
    <location>
        <begin position="108"/>
        <end position="124"/>
    </location>
</feature>
<reference evidence="2" key="1">
    <citation type="journal article" date="2020" name="Stud. Mycol.">
        <title>101 Dothideomycetes genomes: a test case for predicting lifestyles and emergence of pathogens.</title>
        <authorList>
            <person name="Haridas S."/>
            <person name="Albert R."/>
            <person name="Binder M."/>
            <person name="Bloem J."/>
            <person name="Labutti K."/>
            <person name="Salamov A."/>
            <person name="Andreopoulos B."/>
            <person name="Baker S."/>
            <person name="Barry K."/>
            <person name="Bills G."/>
            <person name="Bluhm B."/>
            <person name="Cannon C."/>
            <person name="Castanera R."/>
            <person name="Culley D."/>
            <person name="Daum C."/>
            <person name="Ezra D."/>
            <person name="Gonzalez J."/>
            <person name="Henrissat B."/>
            <person name="Kuo A."/>
            <person name="Liang C."/>
            <person name="Lipzen A."/>
            <person name="Lutzoni F."/>
            <person name="Magnuson J."/>
            <person name="Mondo S."/>
            <person name="Nolan M."/>
            <person name="Ohm R."/>
            <person name="Pangilinan J."/>
            <person name="Park H.-J."/>
            <person name="Ramirez L."/>
            <person name="Alfaro M."/>
            <person name="Sun H."/>
            <person name="Tritt A."/>
            <person name="Yoshinaga Y."/>
            <person name="Zwiers L.-H."/>
            <person name="Turgeon B."/>
            <person name="Goodwin S."/>
            <person name="Spatafora J."/>
            <person name="Crous P."/>
            <person name="Grigoriev I."/>
        </authorList>
    </citation>
    <scope>NUCLEOTIDE SEQUENCE</scope>
    <source>
        <strain evidence="2">CBS 122367</strain>
    </source>
</reference>
<dbReference type="AlphaFoldDB" id="A0A6G1IJQ3"/>
<dbReference type="Proteomes" id="UP000799291">
    <property type="component" value="Unassembled WGS sequence"/>
</dbReference>